<organism evidence="1 2">
    <name type="scientific">Bacillus subtilis</name>
    <dbReference type="NCBI Taxonomy" id="1423"/>
    <lineage>
        <taxon>Bacteria</taxon>
        <taxon>Bacillati</taxon>
        <taxon>Bacillota</taxon>
        <taxon>Bacilli</taxon>
        <taxon>Bacillales</taxon>
        <taxon>Bacillaceae</taxon>
        <taxon>Bacillus</taxon>
    </lineage>
</organism>
<comment type="caution">
    <text evidence="1">The sequence shown here is derived from an EMBL/GenBank/DDBJ whole genome shotgun (WGS) entry which is preliminary data.</text>
</comment>
<evidence type="ECO:0000313" key="2">
    <source>
        <dbReference type="Proteomes" id="UP000032247"/>
    </source>
</evidence>
<name>A0A0D1I6Q3_BACIU</name>
<proteinExistence type="predicted"/>
<evidence type="ECO:0008006" key="3">
    <source>
        <dbReference type="Google" id="ProtNLM"/>
    </source>
</evidence>
<gene>
    <name evidence="1" type="ORF">SC09_contig8orf00104</name>
</gene>
<dbReference type="Pfam" id="PF06207">
    <property type="entry name" value="DUF1002"/>
    <property type="match status" value="1"/>
</dbReference>
<dbReference type="AlphaFoldDB" id="A0A0D1I6Q3"/>
<accession>A0A0D1I6Q3</accession>
<reference evidence="1 2" key="1">
    <citation type="submission" date="2014-12" db="EMBL/GenBank/DDBJ databases">
        <title>Comparative genome analysis of Bacillus coagulans HM-08, Clostridium butyricum HM-68, Bacillus subtilis HM-66 and Bacillus licheniformis BL-09.</title>
        <authorList>
            <person name="Zhang H."/>
        </authorList>
    </citation>
    <scope>NUCLEOTIDE SEQUENCE [LARGE SCALE GENOMIC DNA]</scope>
    <source>
        <strain evidence="1 2">HM-66</strain>
    </source>
</reference>
<dbReference type="InterPro" id="IPR009343">
    <property type="entry name" value="DUF1002"/>
</dbReference>
<dbReference type="PATRIC" id="fig|1423.173.peg.4909"/>
<sequence>MLLKGTYLKTLGIASIFTLGIGVGGQCASAEESGAVNEKWGKPVFAYGASLSSEQKKETQELLDISDLDSVKSVSVSGQDLVKYLKDGSPDSNLYSSAKVERTDSGNGINVEIIKPENITKVTESMYKNATITAGVTDANITITSPIKVTGESALTGIYKAYDSEGEKLDNKRMDIASDELETISGISEDNKDINGEQITQALAEIKKEMAENKPATKEDVQKIVEEELKKANLNQVITQEQITQLINLADKYRTNDINFDEAKKQLDDLAKESQKKAKELFDQGAQKYEDLKDSGFFGNLFSAIGDFFKGLADIIGGFFGWIGEQFA</sequence>
<protein>
    <recommendedName>
        <fullName evidence="3">DUF1002 domain-containing protein</fullName>
    </recommendedName>
</protein>
<dbReference type="Proteomes" id="UP000032247">
    <property type="component" value="Unassembled WGS sequence"/>
</dbReference>
<evidence type="ECO:0000313" key="1">
    <source>
        <dbReference type="EMBL" id="KIU04458.1"/>
    </source>
</evidence>
<dbReference type="EMBL" id="JXBC01000014">
    <property type="protein sequence ID" value="KIU04458.1"/>
    <property type="molecule type" value="Genomic_DNA"/>
</dbReference>